<gene>
    <name evidence="7 8" type="primary">uxaC</name>
    <name evidence="8" type="ORF">G0Q06_06680</name>
</gene>
<dbReference type="EMBL" id="JAAGNX010000002">
    <property type="protein sequence ID" value="NDV62126.1"/>
    <property type="molecule type" value="Genomic_DNA"/>
</dbReference>
<dbReference type="SUPFAM" id="SSF51556">
    <property type="entry name" value="Metallo-dependent hydrolases"/>
    <property type="match status" value="1"/>
</dbReference>
<dbReference type="HAMAP" id="MF_00675">
    <property type="entry name" value="UxaC"/>
    <property type="match status" value="1"/>
</dbReference>
<dbReference type="RefSeq" id="WP_163963762.1">
    <property type="nucleotide sequence ID" value="NZ_JAAGNX010000002.1"/>
</dbReference>
<evidence type="ECO:0000256" key="4">
    <source>
        <dbReference type="ARBA" id="ARBA00012546"/>
    </source>
</evidence>
<comment type="caution">
    <text evidence="8">The sequence shown here is derived from an EMBL/GenBank/DDBJ whole genome shotgun (WGS) entry which is preliminary data.</text>
</comment>
<dbReference type="Pfam" id="PF02614">
    <property type="entry name" value="UxaC"/>
    <property type="match status" value="1"/>
</dbReference>
<dbReference type="GO" id="GO:0008880">
    <property type="term" value="F:glucuronate isomerase activity"/>
    <property type="evidence" value="ECO:0007669"/>
    <property type="project" value="UniProtKB-UniRule"/>
</dbReference>
<comment type="catalytic activity">
    <reaction evidence="7">
        <text>aldehydo-D-galacturonate = keto-D-tagaturonate</text>
        <dbReference type="Rhea" id="RHEA:27702"/>
        <dbReference type="ChEBI" id="CHEBI:12952"/>
        <dbReference type="ChEBI" id="CHEBI:17886"/>
    </reaction>
</comment>
<evidence type="ECO:0000256" key="2">
    <source>
        <dbReference type="ARBA" id="ARBA00004892"/>
    </source>
</evidence>
<reference evidence="8 9" key="1">
    <citation type="submission" date="2020-02" db="EMBL/GenBank/DDBJ databases">
        <title>Albibacoteraceae fam. nov., the first described family within the subdivision 4 Verrucomicrobia.</title>
        <authorList>
            <person name="Xi F."/>
        </authorList>
    </citation>
    <scope>NUCLEOTIDE SEQUENCE [LARGE SCALE GENOMIC DNA]</scope>
    <source>
        <strain evidence="8 9">CK1056</strain>
    </source>
</reference>
<organism evidence="8 9">
    <name type="scientific">Oceanipulchritudo coccoides</name>
    <dbReference type="NCBI Taxonomy" id="2706888"/>
    <lineage>
        <taxon>Bacteria</taxon>
        <taxon>Pseudomonadati</taxon>
        <taxon>Verrucomicrobiota</taxon>
        <taxon>Opitutia</taxon>
        <taxon>Puniceicoccales</taxon>
        <taxon>Oceanipulchritudinaceae</taxon>
        <taxon>Oceanipulchritudo</taxon>
    </lineage>
</organism>
<dbReference type="AlphaFoldDB" id="A0A6B2M181"/>
<evidence type="ECO:0000256" key="6">
    <source>
        <dbReference type="ARBA" id="ARBA00023235"/>
    </source>
</evidence>
<comment type="similarity">
    <text evidence="3 7">Belongs to the metallo-dependent hydrolases superfamily. Uronate isomerase family.</text>
</comment>
<evidence type="ECO:0000256" key="7">
    <source>
        <dbReference type="HAMAP-Rule" id="MF_00675"/>
    </source>
</evidence>
<keyword evidence="6 7" id="KW-0413">Isomerase</keyword>
<name>A0A6B2M181_9BACT</name>
<dbReference type="Gene3D" id="3.20.20.140">
    <property type="entry name" value="Metal-dependent hydrolases"/>
    <property type="match status" value="1"/>
</dbReference>
<dbReference type="EC" id="5.3.1.12" evidence="4 7"/>
<comment type="catalytic activity">
    <reaction evidence="1 7">
        <text>D-glucuronate = D-fructuronate</text>
        <dbReference type="Rhea" id="RHEA:13049"/>
        <dbReference type="ChEBI" id="CHEBI:58720"/>
        <dbReference type="ChEBI" id="CHEBI:59863"/>
        <dbReference type="EC" id="5.3.1.12"/>
    </reaction>
</comment>
<evidence type="ECO:0000256" key="5">
    <source>
        <dbReference type="ARBA" id="ARBA00020555"/>
    </source>
</evidence>
<dbReference type="Gene3D" id="1.10.2020.10">
    <property type="entry name" value="uronate isomerase, domain 2, chain A"/>
    <property type="match status" value="1"/>
</dbReference>
<evidence type="ECO:0000313" key="8">
    <source>
        <dbReference type="EMBL" id="NDV62126.1"/>
    </source>
</evidence>
<evidence type="ECO:0000313" key="9">
    <source>
        <dbReference type="Proteomes" id="UP000478417"/>
    </source>
</evidence>
<evidence type="ECO:0000256" key="3">
    <source>
        <dbReference type="ARBA" id="ARBA00008397"/>
    </source>
</evidence>
<dbReference type="InterPro" id="IPR032466">
    <property type="entry name" value="Metal_Hydrolase"/>
</dbReference>
<dbReference type="GO" id="GO:0019698">
    <property type="term" value="P:D-galacturonate catabolic process"/>
    <property type="evidence" value="ECO:0007669"/>
    <property type="project" value="TreeGrafter"/>
</dbReference>
<dbReference type="Proteomes" id="UP000478417">
    <property type="component" value="Unassembled WGS sequence"/>
</dbReference>
<dbReference type="NCBIfam" id="NF002794">
    <property type="entry name" value="PRK02925.1"/>
    <property type="match status" value="1"/>
</dbReference>
<sequence>MTFITEDFLLQNDAAKELYHGYAQDLPIIDYHCHLSPEDIATNRTFANLFEIWLEGDHYKWRTMRTNGIDERYCTGDAEPKEKFLAFAKTLPDCLRNPMYHWCHLELKRYFGIEKTLGPDTAEEIWSEANTKLADGPMTAHKILEKFKVSVVCTTDDPVDSLEHHEKIASSNIATRVYPTFRPDKAIALNDVAIWNQWVDKLSAVSNLDCSNLAGLRDALKNRHDFFHSVGGRLSDHGLERCYADFPTEAEATAIFDKARSGKAVTPEEIKQFASHLMEFFGELDAEKGWVKQLHLGAMRNVNDQLYNALGPDIGCDSIGDFDQGSTLGRYLGRLAGKSILPKTILYNLNPRDNYLFATMIGNFQRGSVPGKMQLGSGWWFLDQKEGMTWQINALSNLGLLGHFVGMLTDSRSFMSYCRHEYFRRLICQIIGEDVEKGELPNDMTLLGTLVDKICYTNASHYFGFELGDYVK</sequence>
<proteinExistence type="inferred from homology"/>
<evidence type="ECO:0000256" key="1">
    <source>
        <dbReference type="ARBA" id="ARBA00001165"/>
    </source>
</evidence>
<dbReference type="InterPro" id="IPR003766">
    <property type="entry name" value="Uronate_isomerase"/>
</dbReference>
<dbReference type="GO" id="GO:0042840">
    <property type="term" value="P:D-glucuronate catabolic process"/>
    <property type="evidence" value="ECO:0007669"/>
    <property type="project" value="TreeGrafter"/>
</dbReference>
<dbReference type="UniPathway" id="UPA00246"/>
<dbReference type="PANTHER" id="PTHR30068">
    <property type="entry name" value="URONATE ISOMERASE"/>
    <property type="match status" value="1"/>
</dbReference>
<protein>
    <recommendedName>
        <fullName evidence="5 7">Uronate isomerase</fullName>
        <ecNumber evidence="4 7">5.3.1.12</ecNumber>
    </recommendedName>
    <alternativeName>
        <fullName evidence="7">Glucuronate isomerase</fullName>
    </alternativeName>
    <alternativeName>
        <fullName evidence="7">Uronic isomerase</fullName>
    </alternativeName>
</protein>
<comment type="pathway">
    <text evidence="2 7">Carbohydrate metabolism; pentose and glucuronate interconversion.</text>
</comment>
<keyword evidence="9" id="KW-1185">Reference proteome</keyword>
<accession>A0A6B2M181</accession>
<dbReference type="PANTHER" id="PTHR30068:SF4">
    <property type="entry name" value="URONATE ISOMERASE"/>
    <property type="match status" value="1"/>
</dbReference>